<sequence length="307" mass="35283">MDVSVIIVSWNVWEWLAPCLDSVREALGALNGEIIVVDNASTDGTPERVREAFPEVRLLVNSVNRGFPAANNQGMAIARGRYFFLLNPDTRVLDRAIESLVAFAEDHPEAGVVGPQLLNPDGTVQSSRRRFPTFWTALFESTWWQPYAPRRILQRYYVLDRPDEEIQEVDWVTGAAMLVRREAVEQVGPMDEGFFMYAEEMDWCRRMRAAGWRVFYYPRAKVIHYGGRSSEQVPAVQHLVFQRSKIRYFRKHHGPIAAAALRAFLIGQYLWQMGVEGAKAASGHKRAMRWRRIQIYAQVVRGLIKDQ</sequence>
<dbReference type="InterPro" id="IPR001173">
    <property type="entry name" value="Glyco_trans_2-like"/>
</dbReference>
<dbReference type="EMBL" id="BEHY01000020">
    <property type="protein sequence ID" value="GBD08878.1"/>
    <property type="molecule type" value="Genomic_DNA"/>
</dbReference>
<gene>
    <name evidence="2" type="primary">wbbL_2</name>
    <name evidence="2" type="ORF">HRbin22_01121</name>
</gene>
<dbReference type="CDD" id="cd04186">
    <property type="entry name" value="GT_2_like_c"/>
    <property type="match status" value="1"/>
</dbReference>
<reference evidence="3" key="1">
    <citation type="submission" date="2017-09" db="EMBL/GenBank/DDBJ databases">
        <title>Metaegenomics of thermophilic ammonia-oxidizing enrichment culture.</title>
        <authorList>
            <person name="Kato S."/>
            <person name="Suzuki K."/>
        </authorList>
    </citation>
    <scope>NUCLEOTIDE SEQUENCE [LARGE SCALE GENOMIC DNA]</scope>
</reference>
<dbReference type="PANTHER" id="PTHR43179:SF7">
    <property type="entry name" value="RHAMNOSYLTRANSFERASE WBBL"/>
    <property type="match status" value="1"/>
</dbReference>
<dbReference type="Pfam" id="PF00535">
    <property type="entry name" value="Glycos_transf_2"/>
    <property type="match status" value="1"/>
</dbReference>
<dbReference type="PANTHER" id="PTHR43179">
    <property type="entry name" value="RHAMNOSYLTRANSFERASE WBBL"/>
    <property type="match status" value="1"/>
</dbReference>
<dbReference type="EC" id="2.4.1.289" evidence="2"/>
<dbReference type="InterPro" id="IPR029044">
    <property type="entry name" value="Nucleotide-diphossugar_trans"/>
</dbReference>
<name>A0A2H5Y6C1_9CHLR</name>
<comment type="caution">
    <text evidence="2">The sequence shown here is derived from an EMBL/GenBank/DDBJ whole genome shotgun (WGS) entry which is preliminary data.</text>
</comment>
<dbReference type="SUPFAM" id="SSF53448">
    <property type="entry name" value="Nucleotide-diphospho-sugar transferases"/>
    <property type="match status" value="1"/>
</dbReference>
<feature type="domain" description="Glycosyltransferase 2-like" evidence="1">
    <location>
        <begin position="4"/>
        <end position="185"/>
    </location>
</feature>
<evidence type="ECO:0000313" key="2">
    <source>
        <dbReference type="EMBL" id="GBD08878.1"/>
    </source>
</evidence>
<keyword evidence="2" id="KW-0328">Glycosyltransferase</keyword>
<proteinExistence type="predicted"/>
<dbReference type="AlphaFoldDB" id="A0A2H5Y6C1"/>
<evidence type="ECO:0000259" key="1">
    <source>
        <dbReference type="Pfam" id="PF00535"/>
    </source>
</evidence>
<evidence type="ECO:0000313" key="3">
    <source>
        <dbReference type="Proteomes" id="UP000236642"/>
    </source>
</evidence>
<protein>
    <submittedName>
        <fullName evidence="2">N-acetylglucosaminyl-diphospho-decaprenol L-rhamnosyltransferase</fullName>
        <ecNumber evidence="2">2.4.1.289</ecNumber>
    </submittedName>
</protein>
<dbReference type="GO" id="GO:0102096">
    <property type="term" value="F:decaprenyl-N-acetyl-alpha-D-glucosaminyl-pyrophosphate:dTDP-alpha-L-rhamnose rhamnosyltransferase activity"/>
    <property type="evidence" value="ECO:0007669"/>
    <property type="project" value="UniProtKB-EC"/>
</dbReference>
<organism evidence="2 3">
    <name type="scientific">Candidatus Thermoflexus japonica</name>
    <dbReference type="NCBI Taxonomy" id="2035417"/>
    <lineage>
        <taxon>Bacteria</taxon>
        <taxon>Bacillati</taxon>
        <taxon>Chloroflexota</taxon>
        <taxon>Thermoflexia</taxon>
        <taxon>Thermoflexales</taxon>
        <taxon>Thermoflexaceae</taxon>
        <taxon>Thermoflexus</taxon>
    </lineage>
</organism>
<accession>A0A2H5Y6C1</accession>
<dbReference type="Gene3D" id="3.90.550.10">
    <property type="entry name" value="Spore Coat Polysaccharide Biosynthesis Protein SpsA, Chain A"/>
    <property type="match status" value="1"/>
</dbReference>
<keyword evidence="2" id="KW-0808">Transferase</keyword>
<dbReference type="Proteomes" id="UP000236642">
    <property type="component" value="Unassembled WGS sequence"/>
</dbReference>